<dbReference type="PROSITE" id="PS50005">
    <property type="entry name" value="TPR"/>
    <property type="match status" value="2"/>
</dbReference>
<feature type="repeat" description="TPR" evidence="1">
    <location>
        <begin position="148"/>
        <end position="181"/>
    </location>
</feature>
<dbReference type="Pfam" id="PF13181">
    <property type="entry name" value="TPR_8"/>
    <property type="match status" value="1"/>
</dbReference>
<evidence type="ECO:0000313" key="4">
    <source>
        <dbReference type="Proteomes" id="UP000678499"/>
    </source>
</evidence>
<evidence type="ECO:0008006" key="5">
    <source>
        <dbReference type="Google" id="ProtNLM"/>
    </source>
</evidence>
<evidence type="ECO:0000256" key="2">
    <source>
        <dbReference type="SAM" id="MobiDB-lite"/>
    </source>
</evidence>
<dbReference type="PANTHER" id="PTHR46014">
    <property type="entry name" value="TETRATRICOPEPTIDE REPEAT PROTEIN 1"/>
    <property type="match status" value="1"/>
</dbReference>
<dbReference type="SUPFAM" id="SSF48452">
    <property type="entry name" value="TPR-like"/>
    <property type="match status" value="1"/>
</dbReference>
<dbReference type="OrthoDB" id="1872379at2759"/>
<keyword evidence="4" id="KW-1185">Reference proteome</keyword>
<name>A0A7R9G9Q9_9CRUS</name>
<feature type="repeat" description="TPR" evidence="1">
    <location>
        <begin position="114"/>
        <end position="147"/>
    </location>
</feature>
<gene>
    <name evidence="3" type="ORF">NMOB1V02_LOCUS2210</name>
</gene>
<dbReference type="InterPro" id="IPR052769">
    <property type="entry name" value="TPR_domain_protein"/>
</dbReference>
<evidence type="ECO:0000256" key="1">
    <source>
        <dbReference type="PROSITE-ProRule" id="PRU00339"/>
    </source>
</evidence>
<protein>
    <recommendedName>
        <fullName evidence="5">Tetratricopeptide repeat protein 1</fullName>
    </recommendedName>
</protein>
<dbReference type="InterPro" id="IPR019734">
    <property type="entry name" value="TPR_rpt"/>
</dbReference>
<proteinExistence type="predicted"/>
<dbReference type="Proteomes" id="UP000678499">
    <property type="component" value="Unassembled WGS sequence"/>
</dbReference>
<dbReference type="Pfam" id="PF00515">
    <property type="entry name" value="TPR_1"/>
    <property type="match status" value="1"/>
</dbReference>
<organism evidence="3">
    <name type="scientific">Notodromas monacha</name>
    <dbReference type="NCBI Taxonomy" id="399045"/>
    <lineage>
        <taxon>Eukaryota</taxon>
        <taxon>Metazoa</taxon>
        <taxon>Ecdysozoa</taxon>
        <taxon>Arthropoda</taxon>
        <taxon>Crustacea</taxon>
        <taxon>Oligostraca</taxon>
        <taxon>Ostracoda</taxon>
        <taxon>Podocopa</taxon>
        <taxon>Podocopida</taxon>
        <taxon>Cypridocopina</taxon>
        <taxon>Cypridoidea</taxon>
        <taxon>Cyprididae</taxon>
        <taxon>Notodromas</taxon>
    </lineage>
</organism>
<dbReference type="PANTHER" id="PTHR46014:SF1">
    <property type="entry name" value="TETRATRICOPEPTIDE REPEAT PROTEIN 1"/>
    <property type="match status" value="1"/>
</dbReference>
<dbReference type="Gene3D" id="1.25.40.10">
    <property type="entry name" value="Tetratricopeptide repeat domain"/>
    <property type="match status" value="1"/>
</dbReference>
<feature type="region of interest" description="Disordered" evidence="2">
    <location>
        <begin position="1"/>
        <end position="64"/>
    </location>
</feature>
<evidence type="ECO:0000313" key="3">
    <source>
        <dbReference type="EMBL" id="CAD7274375.1"/>
    </source>
</evidence>
<dbReference type="EMBL" id="CAJPEX010000241">
    <property type="protein sequence ID" value="CAG0914527.1"/>
    <property type="molecule type" value="Genomic_DNA"/>
</dbReference>
<feature type="compositionally biased region" description="Basic and acidic residues" evidence="2">
    <location>
        <begin position="54"/>
        <end position="64"/>
    </location>
</feature>
<dbReference type="SMART" id="SM00028">
    <property type="entry name" value="TPR"/>
    <property type="match status" value="3"/>
</dbReference>
<dbReference type="EMBL" id="OA882278">
    <property type="protein sequence ID" value="CAD7274375.1"/>
    <property type="molecule type" value="Genomic_DNA"/>
</dbReference>
<accession>A0A7R9G9Q9</accession>
<reference evidence="3" key="1">
    <citation type="submission" date="2020-11" db="EMBL/GenBank/DDBJ databases">
        <authorList>
            <person name="Tran Van P."/>
        </authorList>
    </citation>
    <scope>NUCLEOTIDE SEQUENCE</scope>
</reference>
<keyword evidence="1" id="KW-0802">TPR repeat</keyword>
<dbReference type="InterPro" id="IPR011990">
    <property type="entry name" value="TPR-like_helical_dom_sf"/>
</dbReference>
<dbReference type="AlphaFoldDB" id="A0A7R9G9Q9"/>
<sequence>MDASEEVGSGEPASNSNDVNDPFKGDTLKQALEDEENLDDSKVEEIIEDDINEDNIRESQKSWSESEIKSAHEEVLKLKGDGNQLFLSEKYLDAIQAYSDALRMCPLQFSKDRAIIYQNRGACKSRLNQTDQAIKDLTKAVELDPNYFKARLKRAQVLEQAEKLEEALQDYEHLIKMDPRNKECFEACRRLPERINERNEKLKTEMMSKLKDLGNLVLRPFGLSTDNFQLTQDPKTGGYSVNMQNSK</sequence>